<dbReference type="RefSeq" id="WP_187304064.1">
    <property type="nucleotide sequence ID" value="NZ_JACRYT010000022.1"/>
</dbReference>
<accession>A0A923SRR5</accession>
<keyword evidence="1" id="KW-0732">Signal</keyword>
<sequence length="401" mass="45687">MILKKKWISLLIAMAMLATVFGPSGISVVAAASSSQQETENNDYIGSADPISVATGNTLNGTLTEDADEDDWFRFTLTKGSKITVTSFGYSQSTDPQNSNVFYYEIYKSKDLEHSIVDETIGYDENRGYSYWSCSHYLSKGTYYLDVSGPYHEKLNYKLQFKTVEWENFTEPNDYMGQATPVTSGKIYYGLMESDTYGTNSNVTYDQDFFRIKTSAKTDYYMTVRTVDFSKPINSGGAALYVDAYKGNGKPREVFRNAYYTGSIDDGITIGEKTRKTVLVRIPAGTTFFKVTASIRGQYQISFTKKPKKILGIKASKKGAKNIKLRWKKRRDITGYKIYRSTKRKSGYKCIKTIKNPKCNYYIDKKRKKKGRKYYYKVCSYKSVNGYACKGTYSKIVSKRR</sequence>
<comment type="caution">
    <text evidence="2">The sequence shown here is derived from an EMBL/GenBank/DDBJ whole genome shotgun (WGS) entry which is preliminary data.</text>
</comment>
<gene>
    <name evidence="2" type="ORF">H9L42_14180</name>
</gene>
<reference evidence="2" key="1">
    <citation type="submission" date="2020-08" db="EMBL/GenBank/DDBJ databases">
        <title>Genome public.</title>
        <authorList>
            <person name="Liu C."/>
            <person name="Sun Q."/>
        </authorList>
    </citation>
    <scope>NUCLEOTIDE SEQUENCE</scope>
    <source>
        <strain evidence="2">BX12</strain>
    </source>
</reference>
<dbReference type="Gene3D" id="2.60.40.10">
    <property type="entry name" value="Immunoglobulins"/>
    <property type="match status" value="1"/>
</dbReference>
<dbReference type="Proteomes" id="UP000602647">
    <property type="component" value="Unassembled WGS sequence"/>
</dbReference>
<keyword evidence="3" id="KW-1185">Reference proteome</keyword>
<evidence type="ECO:0000313" key="3">
    <source>
        <dbReference type="Proteomes" id="UP000602647"/>
    </source>
</evidence>
<name>A0A923SRR5_9FIRM</name>
<organism evidence="2 3">
    <name type="scientific">Zhenpiania hominis</name>
    <dbReference type="NCBI Taxonomy" id="2763644"/>
    <lineage>
        <taxon>Bacteria</taxon>
        <taxon>Bacillati</taxon>
        <taxon>Bacillota</taxon>
        <taxon>Clostridia</taxon>
        <taxon>Peptostreptococcales</taxon>
        <taxon>Anaerovoracaceae</taxon>
        <taxon>Zhenpiania</taxon>
    </lineage>
</organism>
<dbReference type="EMBL" id="JACRYT010000022">
    <property type="protein sequence ID" value="MBC6680967.1"/>
    <property type="molecule type" value="Genomic_DNA"/>
</dbReference>
<evidence type="ECO:0000313" key="2">
    <source>
        <dbReference type="EMBL" id="MBC6680967.1"/>
    </source>
</evidence>
<feature type="chain" id="PRO_5038798777" evidence="1">
    <location>
        <begin position="27"/>
        <end position="401"/>
    </location>
</feature>
<dbReference type="InterPro" id="IPR013783">
    <property type="entry name" value="Ig-like_fold"/>
</dbReference>
<dbReference type="AlphaFoldDB" id="A0A923SRR5"/>
<dbReference type="Gene3D" id="2.60.120.380">
    <property type="match status" value="2"/>
</dbReference>
<proteinExistence type="predicted"/>
<dbReference type="SUPFAM" id="SSF89260">
    <property type="entry name" value="Collagen-binding domain"/>
    <property type="match status" value="1"/>
</dbReference>
<feature type="signal peptide" evidence="1">
    <location>
        <begin position="1"/>
        <end position="26"/>
    </location>
</feature>
<protein>
    <submittedName>
        <fullName evidence="2">Uncharacterized protein</fullName>
    </submittedName>
</protein>
<evidence type="ECO:0000256" key="1">
    <source>
        <dbReference type="SAM" id="SignalP"/>
    </source>
</evidence>